<dbReference type="OrthoDB" id="3782835at2759"/>
<gene>
    <name evidence="1" type="ORF">COCC4DRAFT_204018</name>
</gene>
<evidence type="ECO:0000313" key="1">
    <source>
        <dbReference type="EMBL" id="ENI01333.1"/>
    </source>
</evidence>
<name>N4WYP0_COCH4</name>
<dbReference type="Proteomes" id="UP000012338">
    <property type="component" value="Unassembled WGS sequence"/>
</dbReference>
<keyword evidence="2" id="KW-1185">Reference proteome</keyword>
<reference evidence="2" key="2">
    <citation type="journal article" date="2013" name="PLoS Genet.">
        <title>Comparative genome structure, secondary metabolite, and effector coding capacity across Cochliobolus pathogens.</title>
        <authorList>
            <person name="Condon B.J."/>
            <person name="Leng Y."/>
            <person name="Wu D."/>
            <person name="Bushley K.E."/>
            <person name="Ohm R.A."/>
            <person name="Otillar R."/>
            <person name="Martin J."/>
            <person name="Schackwitz W."/>
            <person name="Grimwood J."/>
            <person name="MohdZainudin N."/>
            <person name="Xue C."/>
            <person name="Wang R."/>
            <person name="Manning V.A."/>
            <person name="Dhillon B."/>
            <person name="Tu Z.J."/>
            <person name="Steffenson B.J."/>
            <person name="Salamov A."/>
            <person name="Sun H."/>
            <person name="Lowry S."/>
            <person name="LaButti K."/>
            <person name="Han J."/>
            <person name="Copeland A."/>
            <person name="Lindquist E."/>
            <person name="Barry K."/>
            <person name="Schmutz J."/>
            <person name="Baker S.E."/>
            <person name="Ciuffetti L.M."/>
            <person name="Grigoriev I.V."/>
            <person name="Zhong S."/>
            <person name="Turgeon B.G."/>
        </authorList>
    </citation>
    <scope>NUCLEOTIDE SEQUENCE [LARGE SCALE GENOMIC DNA]</scope>
    <source>
        <strain evidence="2">C4 / ATCC 48331 / race T</strain>
    </source>
</reference>
<feature type="non-terminal residue" evidence="1">
    <location>
        <position position="1"/>
    </location>
</feature>
<accession>N4WYP0</accession>
<dbReference type="AlphaFoldDB" id="N4WYP0"/>
<protein>
    <submittedName>
        <fullName evidence="1">Uncharacterized protein</fullName>
    </submittedName>
</protein>
<dbReference type="EMBL" id="KB733468">
    <property type="protein sequence ID" value="ENI01333.1"/>
    <property type="molecule type" value="Genomic_DNA"/>
</dbReference>
<reference evidence="1 2" key="1">
    <citation type="journal article" date="2012" name="PLoS Pathog.">
        <title>Diverse lifestyles and strategies of plant pathogenesis encoded in the genomes of eighteen Dothideomycetes fungi.</title>
        <authorList>
            <person name="Ohm R.A."/>
            <person name="Feau N."/>
            <person name="Henrissat B."/>
            <person name="Schoch C.L."/>
            <person name="Horwitz B.A."/>
            <person name="Barry K.W."/>
            <person name="Condon B.J."/>
            <person name="Copeland A.C."/>
            <person name="Dhillon B."/>
            <person name="Glaser F."/>
            <person name="Hesse C.N."/>
            <person name="Kosti I."/>
            <person name="LaButti K."/>
            <person name="Lindquist E.A."/>
            <person name="Lucas S."/>
            <person name="Salamov A.A."/>
            <person name="Bradshaw R.E."/>
            <person name="Ciuffetti L."/>
            <person name="Hamelin R.C."/>
            <person name="Kema G.H.J."/>
            <person name="Lawrence C."/>
            <person name="Scott J.A."/>
            <person name="Spatafora J.W."/>
            <person name="Turgeon B.G."/>
            <person name="de Wit P.J.G.M."/>
            <person name="Zhong S."/>
            <person name="Goodwin S.B."/>
            <person name="Grigoriev I.V."/>
        </authorList>
    </citation>
    <scope>NUCLEOTIDE SEQUENCE [LARGE SCALE GENOMIC DNA]</scope>
    <source>
        <strain evidence="2">C4 / ATCC 48331 / race T</strain>
    </source>
</reference>
<organism evidence="1 2">
    <name type="scientific">Cochliobolus heterostrophus (strain C4 / ATCC 48331 / race T)</name>
    <name type="common">Southern corn leaf blight fungus</name>
    <name type="synonym">Bipolaris maydis</name>
    <dbReference type="NCBI Taxonomy" id="665024"/>
    <lineage>
        <taxon>Eukaryota</taxon>
        <taxon>Fungi</taxon>
        <taxon>Dikarya</taxon>
        <taxon>Ascomycota</taxon>
        <taxon>Pezizomycotina</taxon>
        <taxon>Dothideomycetes</taxon>
        <taxon>Pleosporomycetidae</taxon>
        <taxon>Pleosporales</taxon>
        <taxon>Pleosporineae</taxon>
        <taxon>Pleosporaceae</taxon>
        <taxon>Bipolaris</taxon>
    </lineage>
</organism>
<evidence type="ECO:0000313" key="2">
    <source>
        <dbReference type="Proteomes" id="UP000012338"/>
    </source>
</evidence>
<dbReference type="HOGENOM" id="CLU_206865_0_0_1"/>
<sequence>NFTFLAHTAIGSQAARKPVRSFIFKLDTGGLVVRWVTTGESPLSYVFAIFFFLHRSAGHVAPSWQ</sequence>
<proteinExistence type="predicted"/>